<evidence type="ECO:0000259" key="6">
    <source>
        <dbReference type="PROSITE" id="PS51379"/>
    </source>
</evidence>
<dbReference type="Pfam" id="PF02906">
    <property type="entry name" value="Fe_hyd_lg_C"/>
    <property type="match status" value="1"/>
</dbReference>
<dbReference type="Pfam" id="PF04060">
    <property type="entry name" value="FeS"/>
    <property type="match status" value="1"/>
</dbReference>
<dbReference type="SUPFAM" id="SSF54862">
    <property type="entry name" value="4Fe-4S ferredoxins"/>
    <property type="match status" value="1"/>
</dbReference>
<evidence type="ECO:0000259" key="5">
    <source>
        <dbReference type="PROSITE" id="PS50887"/>
    </source>
</evidence>
<dbReference type="CDD" id="cd01949">
    <property type="entry name" value="GGDEF"/>
    <property type="match status" value="1"/>
</dbReference>
<dbReference type="GO" id="GO:0051539">
    <property type="term" value="F:4 iron, 4 sulfur cluster binding"/>
    <property type="evidence" value="ECO:0007669"/>
    <property type="project" value="UniProtKB-KW"/>
</dbReference>
<dbReference type="GO" id="GO:0043709">
    <property type="term" value="P:cell adhesion involved in single-species biofilm formation"/>
    <property type="evidence" value="ECO:0007669"/>
    <property type="project" value="TreeGrafter"/>
</dbReference>
<dbReference type="PANTHER" id="PTHR45138">
    <property type="entry name" value="REGULATORY COMPONENTS OF SENSORY TRANSDUCTION SYSTEM"/>
    <property type="match status" value="1"/>
</dbReference>
<evidence type="ECO:0000313" key="8">
    <source>
        <dbReference type="EMBL" id="OFW33353.1"/>
    </source>
</evidence>
<protein>
    <recommendedName>
        <fullName evidence="10">Diguanylate cyclase</fullName>
    </recommendedName>
</protein>
<dbReference type="PROSITE" id="PS50887">
    <property type="entry name" value="GGDEF"/>
    <property type="match status" value="1"/>
</dbReference>
<dbReference type="GO" id="GO:1902201">
    <property type="term" value="P:negative regulation of bacterial-type flagellum-dependent cell motility"/>
    <property type="evidence" value="ECO:0007669"/>
    <property type="project" value="TreeGrafter"/>
</dbReference>
<dbReference type="InterPro" id="IPR043128">
    <property type="entry name" value="Rev_trsase/Diguanyl_cyclase"/>
</dbReference>
<dbReference type="InterPro" id="IPR000160">
    <property type="entry name" value="GGDEF_dom"/>
</dbReference>
<dbReference type="Gene3D" id="1.10.15.40">
    <property type="entry name" value="Electron transport complex subunit B, putative Fe-S cluster"/>
    <property type="match status" value="1"/>
</dbReference>
<organism evidence="8 9">
    <name type="scientific">Candidatus Aquicultor primus</name>
    <dbReference type="NCBI Taxonomy" id="1797195"/>
    <lineage>
        <taxon>Bacteria</taxon>
        <taxon>Bacillati</taxon>
        <taxon>Actinomycetota</taxon>
        <taxon>Candidatus Aquicultoria</taxon>
        <taxon>Candidatus Aquicultorales</taxon>
        <taxon>Candidatus Aquicultoraceae</taxon>
        <taxon>Candidatus Aquicultor</taxon>
    </lineage>
</organism>
<keyword evidence="1" id="KW-0004">4Fe-4S</keyword>
<feature type="domain" description="4Fe-4S" evidence="7">
    <location>
        <begin position="338"/>
        <end position="399"/>
    </location>
</feature>
<gene>
    <name evidence="8" type="ORF">A2074_00465</name>
</gene>
<keyword evidence="4" id="KW-0411">Iron-sulfur</keyword>
<dbReference type="PANTHER" id="PTHR45138:SF9">
    <property type="entry name" value="DIGUANYLATE CYCLASE DGCM-RELATED"/>
    <property type="match status" value="1"/>
</dbReference>
<comment type="caution">
    <text evidence="8">The sequence shown here is derived from an EMBL/GenBank/DDBJ whole genome shotgun (WGS) entry which is preliminary data.</text>
</comment>
<dbReference type="Gene3D" id="3.30.70.270">
    <property type="match status" value="1"/>
</dbReference>
<dbReference type="InterPro" id="IPR007202">
    <property type="entry name" value="4Fe-4S_dom"/>
</dbReference>
<dbReference type="AlphaFoldDB" id="A0A1F2URT1"/>
<keyword evidence="3" id="KW-0408">Iron</keyword>
<dbReference type="SUPFAM" id="SSF55073">
    <property type="entry name" value="Nucleotide cyclase"/>
    <property type="match status" value="1"/>
</dbReference>
<dbReference type="GO" id="GO:0005886">
    <property type="term" value="C:plasma membrane"/>
    <property type="evidence" value="ECO:0007669"/>
    <property type="project" value="TreeGrafter"/>
</dbReference>
<evidence type="ECO:0000313" key="9">
    <source>
        <dbReference type="Proteomes" id="UP000178086"/>
    </source>
</evidence>
<evidence type="ECO:0000256" key="2">
    <source>
        <dbReference type="ARBA" id="ARBA00022723"/>
    </source>
</evidence>
<dbReference type="InterPro" id="IPR050469">
    <property type="entry name" value="Diguanylate_Cyclase"/>
</dbReference>
<dbReference type="PROSITE" id="PS51379">
    <property type="entry name" value="4FE4S_FER_2"/>
    <property type="match status" value="1"/>
</dbReference>
<sequence>MCPVKAIKMAAGRIEILDERCVYCGRCFVTCTKGSISLGGDLDKVLGLLSSGRKAIAILAPEYLASFYPMNTAQVLFLIERAGFYGCEDTILGEEMVARHYLRYFAGQTETPVIRSTCPAATSWIEKYYPALAGKLAPVVTPMVAQARLVKKLYGDDCAVVYATPCIAAKHEAKLGDEVDAVLTFDDFKQLLRIRFLQTQGDLVVNDDPKPAVRRRYSVPGGFPRPTIAQHSMLDPALMVVRGVSDIEALAAAIERGEVGAKFIDILTCNGCIDGPAIDTDIGIHLRKQVAERAYREGLVKASRQLTFDQLEPYLPKIETYKSFTGKQVELPLPDDKALARILAEGEKHMPNDELDCGACGYDTCREEAVAIYQGIADWSMCFPFQRKVYMRIIKQLQETAVTDGLTGVANHKSFIERLGVEFNRAQRYGSELSLMMVDIDTFKSINDTHGHLAGDETLKAIAKTIKDNIRQSDFAARFGGDEFALILPETDVIKAQRVGEKLRRRVEAMSIRVGADTTINVSLSIGLSSINKNMQDPLSLVKRADEALYDAKKAGRNRMVVAVDEPVEQAEKE</sequence>
<dbReference type="Proteomes" id="UP000178086">
    <property type="component" value="Unassembled WGS sequence"/>
</dbReference>
<proteinExistence type="predicted"/>
<dbReference type="EMBL" id="MELI01000069">
    <property type="protein sequence ID" value="OFW33353.1"/>
    <property type="molecule type" value="Genomic_DNA"/>
</dbReference>
<dbReference type="NCBIfam" id="TIGR00254">
    <property type="entry name" value="GGDEF"/>
    <property type="match status" value="1"/>
</dbReference>
<dbReference type="GO" id="GO:0052621">
    <property type="term" value="F:diguanylate cyclase activity"/>
    <property type="evidence" value="ECO:0007669"/>
    <property type="project" value="TreeGrafter"/>
</dbReference>
<dbReference type="InterPro" id="IPR029787">
    <property type="entry name" value="Nucleotide_cyclase"/>
</dbReference>
<evidence type="ECO:0000256" key="4">
    <source>
        <dbReference type="ARBA" id="ARBA00023014"/>
    </source>
</evidence>
<dbReference type="Gene3D" id="3.30.70.20">
    <property type="match status" value="1"/>
</dbReference>
<feature type="domain" description="GGDEF" evidence="5">
    <location>
        <begin position="431"/>
        <end position="565"/>
    </location>
</feature>
<evidence type="ECO:0000256" key="3">
    <source>
        <dbReference type="ARBA" id="ARBA00023004"/>
    </source>
</evidence>
<dbReference type="PROSITE" id="PS51656">
    <property type="entry name" value="4FE4S"/>
    <property type="match status" value="1"/>
</dbReference>
<name>A0A1F2URT1_9ACTN</name>
<dbReference type="Gene3D" id="3.40.950.10">
    <property type="entry name" value="Fe-only Hydrogenase (Larger Subunit), Chain L, domain 3"/>
    <property type="match status" value="1"/>
</dbReference>
<dbReference type="GO" id="GO:0046872">
    <property type="term" value="F:metal ion binding"/>
    <property type="evidence" value="ECO:0007669"/>
    <property type="project" value="UniProtKB-KW"/>
</dbReference>
<evidence type="ECO:0000259" key="7">
    <source>
        <dbReference type="PROSITE" id="PS51656"/>
    </source>
</evidence>
<reference evidence="8 9" key="1">
    <citation type="journal article" date="2016" name="Nat. Commun.">
        <title>Thousands of microbial genomes shed light on interconnected biogeochemical processes in an aquifer system.</title>
        <authorList>
            <person name="Anantharaman K."/>
            <person name="Brown C.T."/>
            <person name="Hug L.A."/>
            <person name="Sharon I."/>
            <person name="Castelle C.J."/>
            <person name="Probst A.J."/>
            <person name="Thomas B.C."/>
            <person name="Singh A."/>
            <person name="Wilkins M.J."/>
            <person name="Karaoz U."/>
            <person name="Brodie E.L."/>
            <person name="Williams K.H."/>
            <person name="Hubbard S.S."/>
            <person name="Banfield J.F."/>
        </authorList>
    </citation>
    <scope>NUCLEOTIDE SEQUENCE [LARGE SCALE GENOMIC DNA]</scope>
</reference>
<evidence type="ECO:0000256" key="1">
    <source>
        <dbReference type="ARBA" id="ARBA00022485"/>
    </source>
</evidence>
<dbReference type="FunFam" id="3.30.70.270:FF:000001">
    <property type="entry name" value="Diguanylate cyclase domain protein"/>
    <property type="match status" value="1"/>
</dbReference>
<evidence type="ECO:0008006" key="10">
    <source>
        <dbReference type="Google" id="ProtNLM"/>
    </source>
</evidence>
<feature type="domain" description="4Fe-4S ferredoxin-type" evidence="6">
    <location>
        <begin position="12"/>
        <end position="41"/>
    </location>
</feature>
<dbReference type="InterPro" id="IPR004108">
    <property type="entry name" value="Fe_hydrogenase_lsu_C"/>
</dbReference>
<dbReference type="SUPFAM" id="SSF53920">
    <property type="entry name" value="Fe-only hydrogenase"/>
    <property type="match status" value="1"/>
</dbReference>
<keyword evidence="2" id="KW-0479">Metal-binding</keyword>
<dbReference type="Pfam" id="PF00990">
    <property type="entry name" value="GGDEF"/>
    <property type="match status" value="1"/>
</dbReference>
<accession>A0A1F2URT1</accession>
<dbReference type="InterPro" id="IPR009016">
    <property type="entry name" value="Fe_hydrogenase"/>
</dbReference>
<dbReference type="SMART" id="SM00267">
    <property type="entry name" value="GGDEF"/>
    <property type="match status" value="1"/>
</dbReference>
<dbReference type="InterPro" id="IPR017896">
    <property type="entry name" value="4Fe4S_Fe-S-bd"/>
</dbReference>